<gene>
    <name evidence="2" type="ORF">SAMN04489868_11831</name>
</gene>
<dbReference type="SUPFAM" id="SSF55729">
    <property type="entry name" value="Acyl-CoA N-acyltransferases (Nat)"/>
    <property type="match status" value="1"/>
</dbReference>
<dbReference type="AlphaFoldDB" id="A0A1I3CHJ2"/>
<accession>A0A1I3CHJ2</accession>
<dbReference type="GO" id="GO:0016747">
    <property type="term" value="F:acyltransferase activity, transferring groups other than amino-acyl groups"/>
    <property type="evidence" value="ECO:0007669"/>
    <property type="project" value="InterPro"/>
</dbReference>
<evidence type="ECO:0000313" key="2">
    <source>
        <dbReference type="EMBL" id="SFH73957.1"/>
    </source>
</evidence>
<dbReference type="EMBL" id="FOQE01000018">
    <property type="protein sequence ID" value="SFH73957.1"/>
    <property type="molecule type" value="Genomic_DNA"/>
</dbReference>
<organism evidence="2 3">
    <name type="scientific">Pisciglobus halotolerans</name>
    <dbReference type="NCBI Taxonomy" id="745365"/>
    <lineage>
        <taxon>Bacteria</taxon>
        <taxon>Bacillati</taxon>
        <taxon>Bacillota</taxon>
        <taxon>Bacilli</taxon>
        <taxon>Lactobacillales</taxon>
        <taxon>Carnobacteriaceae</taxon>
    </lineage>
</organism>
<evidence type="ECO:0000313" key="3">
    <source>
        <dbReference type="Proteomes" id="UP000198668"/>
    </source>
</evidence>
<dbReference type="InterPro" id="IPR016181">
    <property type="entry name" value="Acyl_CoA_acyltransferase"/>
</dbReference>
<name>A0A1I3CHJ2_9LACT</name>
<reference evidence="2 3" key="1">
    <citation type="submission" date="2016-10" db="EMBL/GenBank/DDBJ databases">
        <authorList>
            <person name="de Groot N.N."/>
        </authorList>
    </citation>
    <scope>NUCLEOTIDE SEQUENCE [LARGE SCALE GENOMIC DNA]</scope>
    <source>
        <strain evidence="2 3">DSM 27630</strain>
    </source>
</reference>
<feature type="domain" description="N-acetyltransferase" evidence="1">
    <location>
        <begin position="29"/>
        <end position="106"/>
    </location>
</feature>
<dbReference type="Proteomes" id="UP000198668">
    <property type="component" value="Unassembled WGS sequence"/>
</dbReference>
<dbReference type="Pfam" id="PF00583">
    <property type="entry name" value="Acetyltransf_1"/>
    <property type="match status" value="1"/>
</dbReference>
<sequence length="123" mass="14614">MLQTYKKDYKKITMGLLSLIPDLKDIHRLNDELEWYNSEENRKIYLWRSEETDDFIGVIGIELSEEIVLLRHISINPSFRKEGISHEMLYALEELYPNQKIIGTLETSGIIAKWEQEKNKEEL</sequence>
<keyword evidence="3" id="KW-1185">Reference proteome</keyword>
<dbReference type="OrthoDB" id="2189687at2"/>
<dbReference type="InterPro" id="IPR000182">
    <property type="entry name" value="GNAT_dom"/>
</dbReference>
<protein>
    <submittedName>
        <fullName evidence="2">Riboflavin biosynthesis RibT protein</fullName>
    </submittedName>
</protein>
<dbReference type="Gene3D" id="3.40.630.30">
    <property type="match status" value="1"/>
</dbReference>
<evidence type="ECO:0000259" key="1">
    <source>
        <dbReference type="Pfam" id="PF00583"/>
    </source>
</evidence>
<proteinExistence type="predicted"/>
<dbReference type="RefSeq" id="WP_047391499.1">
    <property type="nucleotide sequence ID" value="NZ_FOQE01000018.1"/>
</dbReference>